<keyword evidence="3" id="KW-0399">Innate immunity</keyword>
<dbReference type="SMART" id="SM00020">
    <property type="entry name" value="Tryp_SPc"/>
    <property type="match status" value="2"/>
</dbReference>
<evidence type="ECO:0000256" key="3">
    <source>
        <dbReference type="ARBA" id="ARBA00022588"/>
    </source>
</evidence>
<name>W5JCE2_ANODA</name>
<dbReference type="VEuPathDB" id="VectorBase:ADAR2_003879"/>
<dbReference type="PANTHER" id="PTHR24256">
    <property type="entry name" value="TRYPTASE-RELATED"/>
    <property type="match status" value="1"/>
</dbReference>
<dbReference type="GO" id="GO:0016705">
    <property type="term" value="F:oxidoreductase activity, acting on paired donors, with incorporation or reduction of molecular oxygen"/>
    <property type="evidence" value="ECO:0007669"/>
    <property type="project" value="InterPro"/>
</dbReference>
<reference evidence="14" key="3">
    <citation type="journal article" date="2013" name="Nucleic Acids Res.">
        <title>The genome of Anopheles darlingi, the main neotropical malaria vector.</title>
        <authorList>
            <person name="Marinotti O."/>
            <person name="Cerqueira G.C."/>
            <person name="de Almeida L.G."/>
            <person name="Ferro M.I."/>
            <person name="Loreto E.L."/>
            <person name="Zaha A."/>
            <person name="Teixeira S.M."/>
            <person name="Wespiser A.R."/>
            <person name="Almeida E Silva A."/>
            <person name="Schlindwein A.D."/>
            <person name="Pacheco A.C."/>
            <person name="Silva A.L."/>
            <person name="Graveley B.R."/>
            <person name="Walenz B.P."/>
            <person name="Lima Bde A."/>
            <person name="Ribeiro C.A."/>
            <person name="Nunes-Silva C.G."/>
            <person name="de Carvalho C.R."/>
            <person name="Soares C.M."/>
            <person name="de Menezes C.B."/>
            <person name="Matiolli C."/>
            <person name="Caffrey D."/>
            <person name="Araujo D.A."/>
            <person name="de Oliveira D.M."/>
            <person name="Golenbock D."/>
            <person name="Grisard E.C."/>
            <person name="Fantinatti-Garboggini F."/>
            <person name="de Carvalho F.M."/>
            <person name="Barcellos F.G."/>
            <person name="Prosdocimi F."/>
            <person name="May G."/>
            <person name="Azevedo Junior G.M."/>
            <person name="Guimaraes G.M."/>
            <person name="Goldman G.H."/>
            <person name="Padilha I.Q."/>
            <person name="Batista Jda S."/>
            <person name="Ferro J.A."/>
            <person name="Ribeiro J.M."/>
            <person name="Fietto J.L."/>
            <person name="Dabbas K.M."/>
            <person name="Cerdeira L."/>
            <person name="Agnez-Lima L.F."/>
            <person name="Brocchi M."/>
            <person name="de Carvalho M.O."/>
            <person name="Teixeira Mde M."/>
            <person name="Diniz Maia Mde M."/>
            <person name="Goldman M.H."/>
            <person name="Cruz Schneider M.P."/>
            <person name="Felipe M.S."/>
            <person name="Hungria M."/>
            <person name="Nicolas M.F."/>
            <person name="Pereira M."/>
            <person name="Montes M.A."/>
            <person name="Cantao M.E."/>
            <person name="Vincentz M."/>
            <person name="Rafael M.S."/>
            <person name="Silverman N."/>
            <person name="Stoco P.H."/>
            <person name="Souza R.C."/>
            <person name="Vicentini R."/>
            <person name="Gazzinelli R.T."/>
            <person name="Neves Rde O."/>
            <person name="Silva R."/>
            <person name="Astolfi-Filho S."/>
            <person name="Maciel T.E."/>
            <person name="Urmenyi T.P."/>
            <person name="Tadei W.P."/>
            <person name="Camargo E.P."/>
            <person name="de Vasconcelos A.T."/>
        </authorList>
    </citation>
    <scope>NUCLEOTIDE SEQUENCE</scope>
</reference>
<dbReference type="EMBL" id="ADMH02001578">
    <property type="protein sequence ID" value="ETN62002.1"/>
    <property type="molecule type" value="Genomic_DNA"/>
</dbReference>
<evidence type="ECO:0000313" key="16">
    <source>
        <dbReference type="Proteomes" id="UP000000673"/>
    </source>
</evidence>
<dbReference type="GO" id="GO:0004252">
    <property type="term" value="F:serine-type endopeptidase activity"/>
    <property type="evidence" value="ECO:0007669"/>
    <property type="project" value="UniProtKB-UniRule"/>
</dbReference>
<dbReference type="GO" id="GO:0005506">
    <property type="term" value="F:iron ion binding"/>
    <property type="evidence" value="ECO:0007669"/>
    <property type="project" value="InterPro"/>
</dbReference>
<evidence type="ECO:0000259" key="13">
    <source>
        <dbReference type="PROSITE" id="PS50240"/>
    </source>
</evidence>
<keyword evidence="9" id="KW-1015">Disulfide bond</keyword>
<reference evidence="14 16" key="1">
    <citation type="journal article" date="2010" name="BMC Genomics">
        <title>Combination of measures distinguishes pre-miRNAs from other stem-loops in the genome of the newly sequenced Anopheles darlingi.</title>
        <authorList>
            <person name="Mendes N.D."/>
            <person name="Freitas A.T."/>
            <person name="Vasconcelos A.T."/>
            <person name="Sagot M.F."/>
        </authorList>
    </citation>
    <scope>NUCLEOTIDE SEQUENCE</scope>
</reference>
<dbReference type="OMA" id="HSIRPIC"/>
<keyword evidence="6 12" id="KW-0378">Hydrolase</keyword>
<dbReference type="InterPro" id="IPR017972">
    <property type="entry name" value="Cyt_P450_CS"/>
</dbReference>
<evidence type="ECO:0000256" key="8">
    <source>
        <dbReference type="ARBA" id="ARBA00022859"/>
    </source>
</evidence>
<sequence length="514" mass="55910">MDSKISFGIGVFITSLALTAGTAERCTTSTGRPGRCVQSDACPRFKQILDDPNVTLQQYNTLLAASNACEDKAEEQLTGGHSITFADETSFGVFIAISGHFGHGTRRCVGSLISAEYVLTAAHCVRNAPNISVFVNANNITSSEKGQYKGDVVGMRVREIILHEQYTISKRGYDIALLRLNTPIRTNLRGSPRPICIPSGEQHDEIASVGHTLSSFGWGLNADGVISNRKQWVTLERISLDRCRASLGYALPGLNITLNELFLCTATITGHDVFSGYSGAPLMYRQNGIWFMVGIVSFGIGTTSNEFPTVSTNVQQGYSSIKMYLGLYDLEQLKTCLEDGPCVERSAVKIITHPQYNPHTVLNDIALIRMNQAVEETDFIQPICLPLNHTYDERLQPQVISYGWGITKIDGSLELSNVKRVVGLDAVAPNVCARELRGVIRSGTLEATQLCTKGVGDEDVCSGDSGAPMMEWNNELCYVVGVVSYGPKCGTAAAPGISTRISEYIDWILNNLAK</sequence>
<dbReference type="GO" id="GO:0005576">
    <property type="term" value="C:extracellular region"/>
    <property type="evidence" value="ECO:0007669"/>
    <property type="project" value="UniProtKB-SubCell"/>
</dbReference>
<comment type="similarity">
    <text evidence="11 12">Belongs to the peptidase S1 family. CLIP subfamily.</text>
</comment>
<dbReference type="InterPro" id="IPR038565">
    <property type="entry name" value="CLIP_sf"/>
</dbReference>
<evidence type="ECO:0000256" key="10">
    <source>
        <dbReference type="ARBA" id="ARBA00023180"/>
    </source>
</evidence>
<evidence type="ECO:0000256" key="12">
    <source>
        <dbReference type="RuleBase" id="RU366078"/>
    </source>
</evidence>
<dbReference type="InterPro" id="IPR001314">
    <property type="entry name" value="Peptidase_S1A"/>
</dbReference>
<dbReference type="PROSITE" id="PS00086">
    <property type="entry name" value="CYTOCHROME_P450"/>
    <property type="match status" value="1"/>
</dbReference>
<reference evidence="14" key="2">
    <citation type="submission" date="2010-05" db="EMBL/GenBank/DDBJ databases">
        <authorList>
            <person name="Almeida L.G."/>
            <person name="Nicolas M.F."/>
            <person name="Souza R.C."/>
            <person name="Vasconcelos A.T.R."/>
        </authorList>
    </citation>
    <scope>NUCLEOTIDE SEQUENCE</scope>
</reference>
<dbReference type="Gene3D" id="2.40.10.10">
    <property type="entry name" value="Trypsin-like serine proteases"/>
    <property type="match status" value="3"/>
</dbReference>
<evidence type="ECO:0000256" key="5">
    <source>
        <dbReference type="ARBA" id="ARBA00022729"/>
    </source>
</evidence>
<evidence type="ECO:0000256" key="4">
    <source>
        <dbReference type="ARBA" id="ARBA00022670"/>
    </source>
</evidence>
<proteinExistence type="inferred from homology"/>
<dbReference type="PROSITE" id="PS50240">
    <property type="entry name" value="TRYPSIN_DOM"/>
    <property type="match status" value="1"/>
</dbReference>
<dbReference type="EC" id="3.4.21.-" evidence="12"/>
<dbReference type="InterPro" id="IPR022700">
    <property type="entry name" value="CLIP"/>
</dbReference>
<dbReference type="InterPro" id="IPR001254">
    <property type="entry name" value="Trypsin_dom"/>
</dbReference>
<dbReference type="GO" id="GO:0045087">
    <property type="term" value="P:innate immune response"/>
    <property type="evidence" value="ECO:0007669"/>
    <property type="project" value="UniProtKB-KW"/>
</dbReference>
<keyword evidence="7 12" id="KW-0720">Serine protease</keyword>
<gene>
    <name evidence="14" type="ORF">AND_006330</name>
</gene>
<dbReference type="CDD" id="cd00190">
    <property type="entry name" value="Tryp_SPc"/>
    <property type="match status" value="2"/>
</dbReference>
<dbReference type="GO" id="GO:0006508">
    <property type="term" value="P:proteolysis"/>
    <property type="evidence" value="ECO:0007669"/>
    <property type="project" value="UniProtKB-KW"/>
</dbReference>
<dbReference type="STRING" id="43151.W5JCE2"/>
<feature type="chain" id="PRO_5010155202" description="CLIP domain-containing serine protease" evidence="12">
    <location>
        <begin position="24"/>
        <end position="514"/>
    </location>
</feature>
<dbReference type="SUPFAM" id="SSF50494">
    <property type="entry name" value="Trypsin-like serine proteases"/>
    <property type="match status" value="2"/>
</dbReference>
<accession>W5JCE2</accession>
<evidence type="ECO:0000256" key="7">
    <source>
        <dbReference type="ARBA" id="ARBA00022825"/>
    </source>
</evidence>
<dbReference type="InterPro" id="IPR018114">
    <property type="entry name" value="TRYPSIN_HIS"/>
</dbReference>
<dbReference type="VEuPathDB" id="VectorBase:ADAC006330"/>
<dbReference type="HOGENOM" id="CLU_530205_0_0_1"/>
<dbReference type="Proteomes" id="UP000000673">
    <property type="component" value="Unassembled WGS sequence"/>
</dbReference>
<evidence type="ECO:0000313" key="15">
    <source>
        <dbReference type="EnsemblMetazoa" id="ADAC006330-PA"/>
    </source>
</evidence>
<keyword evidence="8" id="KW-0391">Immunity</keyword>
<evidence type="ECO:0000256" key="6">
    <source>
        <dbReference type="ARBA" id="ARBA00022801"/>
    </source>
</evidence>
<dbReference type="Pfam" id="PF00089">
    <property type="entry name" value="Trypsin"/>
    <property type="match status" value="2"/>
</dbReference>
<dbReference type="Pfam" id="PF12032">
    <property type="entry name" value="CLIP"/>
    <property type="match status" value="1"/>
</dbReference>
<keyword evidence="2 12" id="KW-0964">Secreted</keyword>
<dbReference type="InterPro" id="IPR051487">
    <property type="entry name" value="Ser/Thr_Proteases_Immune/Dev"/>
</dbReference>
<keyword evidence="4 12" id="KW-0645">Protease</keyword>
<evidence type="ECO:0000256" key="9">
    <source>
        <dbReference type="ARBA" id="ARBA00023157"/>
    </source>
</evidence>
<dbReference type="PRINTS" id="PR00722">
    <property type="entry name" value="CHYMOTRYPSIN"/>
</dbReference>
<dbReference type="FunFam" id="2.40.10.10:FF:000068">
    <property type="entry name" value="transmembrane protease serine 2"/>
    <property type="match status" value="1"/>
</dbReference>
<dbReference type="InterPro" id="IPR043504">
    <property type="entry name" value="Peptidase_S1_PA_chymotrypsin"/>
</dbReference>
<dbReference type="Gene3D" id="3.30.1640.30">
    <property type="match status" value="1"/>
</dbReference>
<comment type="domain">
    <text evidence="12">The clip domain consists of 35-55 residues which are 'knitted' together usually by 3 conserved disulfide bonds forming a clip-like compact structure.</text>
</comment>
<dbReference type="EnsemblMetazoa" id="ADAC006330-RA">
    <property type="protein sequence ID" value="ADAC006330-PA"/>
    <property type="gene ID" value="ADAC006330"/>
</dbReference>
<feature type="domain" description="Peptidase S1" evidence="13">
    <location>
        <begin position="77"/>
        <end position="513"/>
    </location>
</feature>
<evidence type="ECO:0000313" key="14">
    <source>
        <dbReference type="EMBL" id="ETN62002.1"/>
    </source>
</evidence>
<protein>
    <recommendedName>
        <fullName evidence="12">CLIP domain-containing serine protease</fullName>
        <ecNumber evidence="12">3.4.21.-</ecNumber>
    </recommendedName>
</protein>
<feature type="signal peptide" evidence="12">
    <location>
        <begin position="1"/>
        <end position="23"/>
    </location>
</feature>
<dbReference type="eggNOG" id="KOG3627">
    <property type="taxonomic scope" value="Eukaryota"/>
</dbReference>
<organism evidence="14">
    <name type="scientific">Anopheles darlingi</name>
    <name type="common">Mosquito</name>
    <dbReference type="NCBI Taxonomy" id="43151"/>
    <lineage>
        <taxon>Eukaryota</taxon>
        <taxon>Metazoa</taxon>
        <taxon>Ecdysozoa</taxon>
        <taxon>Arthropoda</taxon>
        <taxon>Hexapoda</taxon>
        <taxon>Insecta</taxon>
        <taxon>Pterygota</taxon>
        <taxon>Neoptera</taxon>
        <taxon>Endopterygota</taxon>
        <taxon>Diptera</taxon>
        <taxon>Nematocera</taxon>
        <taxon>Culicoidea</taxon>
        <taxon>Culicidae</taxon>
        <taxon>Anophelinae</taxon>
        <taxon>Anopheles</taxon>
    </lineage>
</organism>
<evidence type="ECO:0000256" key="1">
    <source>
        <dbReference type="ARBA" id="ARBA00004613"/>
    </source>
</evidence>
<keyword evidence="16" id="KW-1185">Reference proteome</keyword>
<keyword evidence="5 12" id="KW-0732">Signal</keyword>
<dbReference type="AlphaFoldDB" id="W5JCE2"/>
<keyword evidence="10" id="KW-0325">Glycoprotein</keyword>
<dbReference type="InterPro" id="IPR009003">
    <property type="entry name" value="Peptidase_S1_PA"/>
</dbReference>
<comment type="subcellular location">
    <subcellularLocation>
        <location evidence="1 12">Secreted</location>
    </subcellularLocation>
</comment>
<reference evidence="15" key="4">
    <citation type="submission" date="2015-06" db="UniProtKB">
        <authorList>
            <consortium name="EnsemblMetazoa"/>
        </authorList>
    </citation>
    <scope>IDENTIFICATION</scope>
</reference>
<dbReference type="VEuPathDB" id="VectorBase:ADAR2_003629"/>
<evidence type="ECO:0000256" key="11">
    <source>
        <dbReference type="ARBA" id="ARBA00024195"/>
    </source>
</evidence>
<dbReference type="PROSITE" id="PS00134">
    <property type="entry name" value="TRYPSIN_HIS"/>
    <property type="match status" value="1"/>
</dbReference>
<evidence type="ECO:0000256" key="2">
    <source>
        <dbReference type="ARBA" id="ARBA00022525"/>
    </source>
</evidence>